<sequence>MGNELPKDRNDVSTSSTASKSDEKRKEYRQKYNRRYYAKRKENKIRKENVSCPLTEKRKEYNKRYYAKCKENGKRVSTRSHVTPPTTFLSGIDEVMHGPSEGMPIQARTLLPRFRDVMPDVEEIAAPRVQSITPLPVIEEVMCETSEAIQMINSKVNTVELGTKVVGPVTGHKQPVLAGKKVTLRDGHKQPVLAGKKVTLRDVQNDNRNLTRNMRPESLIPVEGQLFVDASKTCGNKRLIPDKASSPILTNNGAHEHINSEVSTVELGTKVVGPVTGHKQPVSAGKKVAPRDVQNNNRNLTRNMRPESLIPVEGQLFVDASKTCGNKRLTPDNASSPILTNNGAHEHINSVVSTVELGTKVVGPVTGHKQLVLAGKKVALRDVQNDDNRTFTRNMRPESLIPVEGQLFVDASKTCGNKRLTPDSSSSPILSNNGAHEHINYSRRKYEFEGNGPKSVSLLHTQQEVSQISGKNGHYGSFVGPNQMASKTYASRFICLQNFIKQCDGSDYRENVVQLLLRLSPMELSKHAVDLEKRAIQLTIEEGKEMQRMQALNILGKPSITRIPTQELSSNATNS</sequence>
<feature type="compositionally biased region" description="Basic residues" evidence="1">
    <location>
        <begin position="31"/>
        <end position="40"/>
    </location>
</feature>
<reference evidence="2 3" key="1">
    <citation type="submission" date="2024-04" db="EMBL/GenBank/DDBJ databases">
        <title>The reference genome of an endangered Asteraceae, Deinandra increscens subsp. villosa, native to the Central Coast of California.</title>
        <authorList>
            <person name="Guilliams M."/>
            <person name="Hasenstab-Lehman K."/>
            <person name="Meyer R."/>
            <person name="Mcevoy S."/>
        </authorList>
    </citation>
    <scope>NUCLEOTIDE SEQUENCE [LARGE SCALE GENOMIC DNA]</scope>
    <source>
        <tissue evidence="2">Leaf</tissue>
    </source>
</reference>
<dbReference type="EMBL" id="JBCNJP010000018">
    <property type="protein sequence ID" value="KAK9063982.1"/>
    <property type="molecule type" value="Genomic_DNA"/>
</dbReference>
<accession>A0AAP0D0T3</accession>
<evidence type="ECO:0000313" key="2">
    <source>
        <dbReference type="EMBL" id="KAK9063982.1"/>
    </source>
</evidence>
<proteinExistence type="predicted"/>
<evidence type="ECO:0000313" key="3">
    <source>
        <dbReference type="Proteomes" id="UP001408789"/>
    </source>
</evidence>
<dbReference type="Proteomes" id="UP001408789">
    <property type="component" value="Unassembled WGS sequence"/>
</dbReference>
<feature type="compositionally biased region" description="Basic and acidic residues" evidence="1">
    <location>
        <begin position="20"/>
        <end position="30"/>
    </location>
</feature>
<organism evidence="2 3">
    <name type="scientific">Deinandra increscens subsp. villosa</name>
    <dbReference type="NCBI Taxonomy" id="3103831"/>
    <lineage>
        <taxon>Eukaryota</taxon>
        <taxon>Viridiplantae</taxon>
        <taxon>Streptophyta</taxon>
        <taxon>Embryophyta</taxon>
        <taxon>Tracheophyta</taxon>
        <taxon>Spermatophyta</taxon>
        <taxon>Magnoliopsida</taxon>
        <taxon>eudicotyledons</taxon>
        <taxon>Gunneridae</taxon>
        <taxon>Pentapetalae</taxon>
        <taxon>asterids</taxon>
        <taxon>campanulids</taxon>
        <taxon>Asterales</taxon>
        <taxon>Asteraceae</taxon>
        <taxon>Asteroideae</taxon>
        <taxon>Heliantheae alliance</taxon>
        <taxon>Madieae</taxon>
        <taxon>Madiinae</taxon>
        <taxon>Deinandra</taxon>
    </lineage>
</organism>
<name>A0AAP0D0T3_9ASTR</name>
<evidence type="ECO:0000256" key="1">
    <source>
        <dbReference type="SAM" id="MobiDB-lite"/>
    </source>
</evidence>
<feature type="compositionally biased region" description="Basic and acidic residues" evidence="1">
    <location>
        <begin position="1"/>
        <end position="11"/>
    </location>
</feature>
<gene>
    <name evidence="2" type="ORF">SSX86_017854</name>
</gene>
<dbReference type="PANTHER" id="PTHR34555">
    <property type="entry name" value="INTEGRAL MEMBRANE HEMOLYSIN-III-LIKE PROTEIN"/>
    <property type="match status" value="1"/>
</dbReference>
<feature type="region of interest" description="Disordered" evidence="1">
    <location>
        <begin position="1"/>
        <end position="40"/>
    </location>
</feature>
<dbReference type="AlphaFoldDB" id="A0AAP0D0T3"/>
<protein>
    <submittedName>
        <fullName evidence="2">Uncharacterized protein</fullName>
    </submittedName>
</protein>
<keyword evidence="3" id="KW-1185">Reference proteome</keyword>
<comment type="caution">
    <text evidence="2">The sequence shown here is derived from an EMBL/GenBank/DDBJ whole genome shotgun (WGS) entry which is preliminary data.</text>
</comment>
<dbReference type="PANTHER" id="PTHR34555:SF7">
    <property type="entry name" value="DUF3741 DOMAIN-CONTAINING PROTEIN"/>
    <property type="match status" value="1"/>
</dbReference>